<evidence type="ECO:0000313" key="1">
    <source>
        <dbReference type="EMBL" id="ONM17951.1"/>
    </source>
</evidence>
<reference evidence="1" key="1">
    <citation type="submission" date="2015-12" db="EMBL/GenBank/DDBJ databases">
        <title>Update maize B73 reference genome by single molecule sequencing technologies.</title>
        <authorList>
            <consortium name="Maize Genome Sequencing Project"/>
            <person name="Ware D."/>
        </authorList>
    </citation>
    <scope>NUCLEOTIDE SEQUENCE [LARGE SCALE GENOMIC DNA]</scope>
    <source>
        <tissue evidence="1">Seedling</tissue>
    </source>
</reference>
<accession>A0A1D6ECA6</accession>
<organism evidence="1">
    <name type="scientific">Zea mays</name>
    <name type="common">Maize</name>
    <dbReference type="NCBI Taxonomy" id="4577"/>
    <lineage>
        <taxon>Eukaryota</taxon>
        <taxon>Viridiplantae</taxon>
        <taxon>Streptophyta</taxon>
        <taxon>Embryophyta</taxon>
        <taxon>Tracheophyta</taxon>
        <taxon>Spermatophyta</taxon>
        <taxon>Magnoliopsida</taxon>
        <taxon>Liliopsida</taxon>
        <taxon>Poales</taxon>
        <taxon>Poaceae</taxon>
        <taxon>PACMAD clade</taxon>
        <taxon>Panicoideae</taxon>
        <taxon>Andropogonodae</taxon>
        <taxon>Andropogoneae</taxon>
        <taxon>Tripsacinae</taxon>
        <taxon>Zea</taxon>
    </lineage>
</organism>
<proteinExistence type="predicted"/>
<gene>
    <name evidence="1" type="ORF">ZEAMMB73_Zm00001d003911</name>
</gene>
<name>A0A1D6ECA6_MAIZE</name>
<sequence length="80" mass="8238">MVGGIRHAWGQGNSADASDVALAAALAVEEVGAAVMVAQQKAVAYVKVATMAVDKTNYVIIAVENVFAKEANAGSFPNWC</sequence>
<dbReference type="AlphaFoldDB" id="A0A1D6ECA6"/>
<protein>
    <submittedName>
        <fullName evidence="1">Protein AUXIN SIGNALING F-BOX 3</fullName>
    </submittedName>
</protein>
<dbReference type="EMBL" id="CM007648">
    <property type="protein sequence ID" value="ONM17951.1"/>
    <property type="molecule type" value="Genomic_DNA"/>
</dbReference>